<protein>
    <recommendedName>
        <fullName evidence="4 11">Pyruvate, phosphate dikinase</fullName>
        <ecNumber evidence="3 11">2.7.9.1</ecNumber>
    </recommendedName>
</protein>
<evidence type="ECO:0000256" key="14">
    <source>
        <dbReference type="PIRSR" id="PIRSR000853-3"/>
    </source>
</evidence>
<feature type="binding site" evidence="13">
    <location>
        <position position="646"/>
    </location>
    <ligand>
        <name>substrate</name>
    </ligand>
</feature>
<dbReference type="InterPro" id="IPR036637">
    <property type="entry name" value="Phosphohistidine_dom_sf"/>
</dbReference>
<keyword evidence="19" id="KW-1185">Reference proteome</keyword>
<dbReference type="Gene3D" id="1.10.189.10">
    <property type="entry name" value="Pyruvate Phosphate Dikinase, domain 2"/>
    <property type="match status" value="1"/>
</dbReference>
<keyword evidence="10 14" id="KW-0460">Magnesium</keyword>
<keyword evidence="7" id="KW-0547">Nucleotide-binding</keyword>
<dbReference type="SUPFAM" id="SSF56059">
    <property type="entry name" value="Glutathione synthetase ATP-binding domain-like"/>
    <property type="match status" value="1"/>
</dbReference>
<dbReference type="NCBIfam" id="NF004531">
    <property type="entry name" value="PRK05878.1"/>
    <property type="match status" value="1"/>
</dbReference>
<feature type="binding site" evidence="13">
    <location>
        <position position="778"/>
    </location>
    <ligand>
        <name>substrate</name>
    </ligand>
</feature>
<evidence type="ECO:0000256" key="6">
    <source>
        <dbReference type="ARBA" id="ARBA00022723"/>
    </source>
</evidence>
<dbReference type="PANTHER" id="PTHR22931">
    <property type="entry name" value="PHOSPHOENOLPYRUVATE DIKINASE-RELATED"/>
    <property type="match status" value="1"/>
</dbReference>
<evidence type="ECO:0000313" key="19">
    <source>
        <dbReference type="Proteomes" id="UP000236520"/>
    </source>
</evidence>
<feature type="active site" description="Tele-phosphohistidine intermediate" evidence="12">
    <location>
        <position position="461"/>
    </location>
</feature>
<feature type="binding site" evidence="13">
    <location>
        <position position="801"/>
    </location>
    <ligand>
        <name>substrate</name>
    </ligand>
</feature>
<dbReference type="GO" id="GO:0046872">
    <property type="term" value="F:metal ion binding"/>
    <property type="evidence" value="ECO:0007669"/>
    <property type="project" value="UniProtKB-UniRule"/>
</dbReference>
<dbReference type="InterPro" id="IPR013815">
    <property type="entry name" value="ATP_grasp_subdomain_1"/>
</dbReference>
<dbReference type="Gene3D" id="1.20.80.30">
    <property type="match status" value="1"/>
</dbReference>
<dbReference type="RefSeq" id="WP_102934610.1">
    <property type="nucleotide sequence ID" value="NZ_LJIW01000001.1"/>
</dbReference>
<evidence type="ECO:0000256" key="3">
    <source>
        <dbReference type="ARBA" id="ARBA00011994"/>
    </source>
</evidence>
<comment type="caution">
    <text evidence="18">The sequence shown here is derived from an EMBL/GenBank/DDBJ whole genome shotgun (WGS) entry which is preliminary data.</text>
</comment>
<comment type="catalytic activity">
    <reaction evidence="11">
        <text>pyruvate + phosphate + ATP = phosphoenolpyruvate + AMP + diphosphate + H(+)</text>
        <dbReference type="Rhea" id="RHEA:10756"/>
        <dbReference type="ChEBI" id="CHEBI:15361"/>
        <dbReference type="ChEBI" id="CHEBI:15378"/>
        <dbReference type="ChEBI" id="CHEBI:30616"/>
        <dbReference type="ChEBI" id="CHEBI:33019"/>
        <dbReference type="ChEBI" id="CHEBI:43474"/>
        <dbReference type="ChEBI" id="CHEBI:58702"/>
        <dbReference type="ChEBI" id="CHEBI:456215"/>
        <dbReference type="EC" id="2.7.9.1"/>
    </reaction>
</comment>
<dbReference type="InterPro" id="IPR010121">
    <property type="entry name" value="Pyruvate_phosphate_dikinase"/>
</dbReference>
<dbReference type="SUPFAM" id="SSF52009">
    <property type="entry name" value="Phosphohistidine domain"/>
    <property type="match status" value="1"/>
</dbReference>
<keyword evidence="5" id="KW-0808">Transferase</keyword>
<accession>A0A2J7ZAF9</accession>
<evidence type="ECO:0000256" key="9">
    <source>
        <dbReference type="ARBA" id="ARBA00022840"/>
    </source>
</evidence>
<keyword evidence="8" id="KW-0418">Kinase</keyword>
<dbReference type="Gene3D" id="3.20.20.60">
    <property type="entry name" value="Phosphoenolpyruvate-binding domains"/>
    <property type="match status" value="1"/>
</dbReference>
<feature type="domain" description="Pyruvate phosphate dikinase AMP/ATP-binding" evidence="16">
    <location>
        <begin position="66"/>
        <end position="291"/>
    </location>
</feature>
<dbReference type="InterPro" id="IPR002192">
    <property type="entry name" value="PPDK_AMP/ATP-bd"/>
</dbReference>
<keyword evidence="9" id="KW-0067">ATP-binding</keyword>
<dbReference type="Gene3D" id="3.50.30.10">
    <property type="entry name" value="Phosphohistidine domain"/>
    <property type="match status" value="1"/>
</dbReference>
<feature type="domain" description="PEP-utilising enzyme mobile" evidence="15">
    <location>
        <begin position="428"/>
        <end position="515"/>
    </location>
</feature>
<dbReference type="InterPro" id="IPR015813">
    <property type="entry name" value="Pyrv/PenolPyrv_kinase-like_dom"/>
</dbReference>
<keyword evidence="6 14" id="KW-0479">Metal-binding</keyword>
<dbReference type="AlphaFoldDB" id="A0A2J7ZAF9"/>
<proteinExistence type="inferred from homology"/>
<dbReference type="EC" id="2.7.9.1" evidence="3 11"/>
<organism evidence="18 19">
    <name type="scientific">Streptomyces malaysiensis</name>
    <dbReference type="NCBI Taxonomy" id="92644"/>
    <lineage>
        <taxon>Bacteria</taxon>
        <taxon>Bacillati</taxon>
        <taxon>Actinomycetota</taxon>
        <taxon>Actinomycetes</taxon>
        <taxon>Kitasatosporales</taxon>
        <taxon>Streptomycetaceae</taxon>
        <taxon>Streptomyces</taxon>
        <taxon>Streptomyces violaceusniger group</taxon>
    </lineage>
</organism>
<name>A0A2J7ZAF9_STRMQ</name>
<dbReference type="PANTHER" id="PTHR22931:SF9">
    <property type="entry name" value="PYRUVATE, PHOSPHATE DIKINASE 1, CHLOROPLASTIC"/>
    <property type="match status" value="1"/>
</dbReference>
<dbReference type="Proteomes" id="UP000236520">
    <property type="component" value="Unassembled WGS sequence"/>
</dbReference>
<evidence type="ECO:0000256" key="13">
    <source>
        <dbReference type="PIRSR" id="PIRSR000853-2"/>
    </source>
</evidence>
<dbReference type="Gene3D" id="3.30.1490.20">
    <property type="entry name" value="ATP-grasp fold, A domain"/>
    <property type="match status" value="1"/>
</dbReference>
<dbReference type="EMBL" id="LJIW01000001">
    <property type="protein sequence ID" value="PNG97261.1"/>
    <property type="molecule type" value="Genomic_DNA"/>
</dbReference>
<evidence type="ECO:0000256" key="12">
    <source>
        <dbReference type="PIRSR" id="PIRSR000853-1"/>
    </source>
</evidence>
<evidence type="ECO:0000259" key="15">
    <source>
        <dbReference type="Pfam" id="PF00391"/>
    </source>
</evidence>
<evidence type="ECO:0000256" key="8">
    <source>
        <dbReference type="ARBA" id="ARBA00022777"/>
    </source>
</evidence>
<evidence type="ECO:0000256" key="10">
    <source>
        <dbReference type="ARBA" id="ARBA00022842"/>
    </source>
</evidence>
<dbReference type="NCBIfam" id="TIGR01828">
    <property type="entry name" value="pyru_phos_dikin"/>
    <property type="match status" value="1"/>
</dbReference>
<dbReference type="Pfam" id="PF01326">
    <property type="entry name" value="PPDK_N"/>
    <property type="match status" value="2"/>
</dbReference>
<feature type="binding site" evidence="13">
    <location>
        <position position="591"/>
    </location>
    <ligand>
        <name>substrate</name>
    </ligand>
</feature>
<evidence type="ECO:0000259" key="17">
    <source>
        <dbReference type="Pfam" id="PF02896"/>
    </source>
</evidence>
<keyword evidence="18" id="KW-0670">Pyruvate</keyword>
<dbReference type="GO" id="GO:0016301">
    <property type="term" value="F:kinase activity"/>
    <property type="evidence" value="ECO:0007669"/>
    <property type="project" value="UniProtKB-UniRule"/>
</dbReference>
<dbReference type="InterPro" id="IPR000121">
    <property type="entry name" value="PEP_util_C"/>
</dbReference>
<evidence type="ECO:0000256" key="5">
    <source>
        <dbReference type="ARBA" id="ARBA00022679"/>
    </source>
</evidence>
<evidence type="ECO:0000259" key="16">
    <source>
        <dbReference type="Pfam" id="PF01326"/>
    </source>
</evidence>
<dbReference type="InterPro" id="IPR008279">
    <property type="entry name" value="PEP-util_enz_mobile_dom"/>
</dbReference>
<dbReference type="PROSITE" id="PS00370">
    <property type="entry name" value="PEP_ENZYMES_PHOS_SITE"/>
    <property type="match status" value="1"/>
</dbReference>
<feature type="domain" description="PEP-utilising enzyme C-terminal" evidence="17">
    <location>
        <begin position="549"/>
        <end position="900"/>
    </location>
</feature>
<feature type="binding site" evidence="13">
    <location>
        <position position="802"/>
    </location>
    <ligand>
        <name>substrate</name>
    </ligand>
</feature>
<dbReference type="PIRSF" id="PIRSF000853">
    <property type="entry name" value="PPDK"/>
    <property type="match status" value="1"/>
</dbReference>
<gene>
    <name evidence="18" type="ORF">SMF913_13286</name>
</gene>
<evidence type="ECO:0000256" key="11">
    <source>
        <dbReference type="PIRNR" id="PIRNR000853"/>
    </source>
</evidence>
<dbReference type="Pfam" id="PF00391">
    <property type="entry name" value="PEP-utilizers"/>
    <property type="match status" value="1"/>
</dbReference>
<dbReference type="Gene3D" id="3.30.470.20">
    <property type="entry name" value="ATP-grasp fold, B domain"/>
    <property type="match status" value="1"/>
</dbReference>
<evidence type="ECO:0000256" key="4">
    <source>
        <dbReference type="ARBA" id="ARBA00020138"/>
    </source>
</evidence>
<feature type="binding site" evidence="13">
    <location>
        <position position="800"/>
    </location>
    <ligand>
        <name>substrate</name>
    </ligand>
</feature>
<dbReference type="Pfam" id="PF02896">
    <property type="entry name" value="PEP-utilizers_C"/>
    <property type="match status" value="1"/>
</dbReference>
<dbReference type="SUPFAM" id="SSF51621">
    <property type="entry name" value="Phosphoenolpyruvate/pyruvate domain"/>
    <property type="match status" value="1"/>
</dbReference>
<evidence type="ECO:0000256" key="1">
    <source>
        <dbReference type="ARBA" id="ARBA00001946"/>
    </source>
</evidence>
<dbReference type="InterPro" id="IPR040442">
    <property type="entry name" value="Pyrv_kinase-like_dom_sf"/>
</dbReference>
<evidence type="ECO:0000256" key="7">
    <source>
        <dbReference type="ARBA" id="ARBA00022741"/>
    </source>
</evidence>
<feature type="binding site" evidence="13">
    <location>
        <position position="799"/>
    </location>
    <ligand>
        <name>substrate</name>
    </ligand>
</feature>
<comment type="similarity">
    <text evidence="2 11">Belongs to the PEP-utilizing enzyme family.</text>
</comment>
<evidence type="ECO:0000313" key="18">
    <source>
        <dbReference type="EMBL" id="PNG97261.1"/>
    </source>
</evidence>
<reference evidence="18 19" key="1">
    <citation type="submission" date="2015-09" db="EMBL/GenBank/DDBJ databases">
        <title>Genome sequence, genome mining and natural product profiling of a biocontrol bacterium Streptomyces malaysiensis F913.</title>
        <authorList>
            <person name="Xu Y."/>
            <person name="Wei J."/>
            <person name="Xie J."/>
            <person name="Li T."/>
            <person name="Zhou Z."/>
        </authorList>
    </citation>
    <scope>NUCLEOTIDE SEQUENCE [LARGE SCALE GENOMIC DNA]</scope>
    <source>
        <strain evidence="18 19">F913</strain>
    </source>
</reference>
<dbReference type="GO" id="GO:0050242">
    <property type="term" value="F:pyruvate, phosphate dikinase activity"/>
    <property type="evidence" value="ECO:0007669"/>
    <property type="project" value="UniProtKB-UniRule"/>
</dbReference>
<sequence>MPETQDQQKFVYDFTEGNKDLKDLLGGKGANLAEMTNLGLPVPPGFTITTEACKVYLESGEEPSALRDEVSAHLEALEEKMGKKLGQADDPLLVSVRSGAKFSMPGMMDTVLNIGLSDQSVAGLAAQAGDDRFAWDSYRRLIQMFGKTVLGVDGDHFEEAIEDAKRAKGVTVDVDLDAADLKKLVGEFKNIVAKETGRGFPQEPREQMDLAVRAVFDSWNGDRAKLYRRQERIPHDLGTAVNICSMVFGNLGPDSGTGVAFTRDPASGHQGVYGDYLQNAQGEDVVAGIRNTVPLADLERIDQRSYEQLMQIMETLETHYKDLCDIEFTIERGKLWMLQTRVGKRTAGAAFRIATQLVDQGLIDEAEALRRVNGAQLAQLMFPRFDDEVASGDTVRKIGRGIAASPGAAVGKAVFDSYTAVKWSRSGEKVILIRRETNPDDLDGMIAAEGILTSRGGKTSHAAVVARGMGKTCVCGAEELEVDTKRRRMTVPDRDGKDGLVIEEGDVVSIDGSSGKVYLGEVPVVPSPVVEYFEGRMHAGADDADELVGAVHRIMAYADRVRRLRVRANADNAEDAARARRFGAQGIGLCRTEHMFLGERREKVERLILAHTEEERDTALGELLPLQKDDFVELFEAMDGLPVTVRLLDPPLHEFLPDITELSVRVALAESRKDHNENDLRLLQAVHRLHEQNPMLGLRGVRLGLVIPGLFAMQVRAIAEAAAERRNAKADPRAEIMIPLVGTVQELEIVREEAERVIAEVERARGVDLKLTLGTMIELPRAALTAAQIAESADFFSFGTNDLTQTVWGFSRDDVEASFFTAYLEKGIFGVSPFETIDKDGVGALVRDAAHAGRATRPDLKLGICGEHGGDPESVHFFHEVGLDYVSCSPFRIPVARLEAGRAAANSR</sequence>
<feature type="binding site" evidence="14">
    <location>
        <position position="778"/>
    </location>
    <ligand>
        <name>Mg(2+)</name>
        <dbReference type="ChEBI" id="CHEBI:18420"/>
    </ligand>
</feature>
<comment type="cofactor">
    <cofactor evidence="1 11 14">
        <name>Mg(2+)</name>
        <dbReference type="ChEBI" id="CHEBI:18420"/>
    </cofactor>
</comment>
<feature type="domain" description="Pyruvate phosphate dikinase AMP/ATP-binding" evidence="16">
    <location>
        <begin position="300"/>
        <end position="348"/>
    </location>
</feature>
<dbReference type="GO" id="GO:0005524">
    <property type="term" value="F:ATP binding"/>
    <property type="evidence" value="ECO:0007669"/>
    <property type="project" value="UniProtKB-UniRule"/>
</dbReference>
<evidence type="ECO:0000256" key="2">
    <source>
        <dbReference type="ARBA" id="ARBA00007837"/>
    </source>
</evidence>
<feature type="binding site" evidence="14">
    <location>
        <position position="802"/>
    </location>
    <ligand>
        <name>Mg(2+)</name>
        <dbReference type="ChEBI" id="CHEBI:18420"/>
    </ligand>
</feature>
<dbReference type="InterPro" id="IPR018274">
    <property type="entry name" value="PEP_util_AS"/>
</dbReference>
<feature type="active site" description="Proton donor" evidence="12">
    <location>
        <position position="865"/>
    </location>
</feature>